<sequence>MPASLFKLVIDAQTTTTTKPNVQRFFYQLNTGDVDNGTLTIVAASFVDDSGDAVVTIPTAVADNGYYMLLINGVLQQEGLYTVTENNVVVTDATGIPENAPIVLVVTNFDPESDTTIIS</sequence>
<evidence type="ECO:0000313" key="3">
    <source>
        <dbReference type="Proteomes" id="UP000295504"/>
    </source>
</evidence>
<organism evidence="2 3">
    <name type="scientific">Serpentinicella alkaliphila</name>
    <dbReference type="NCBI Taxonomy" id="1734049"/>
    <lineage>
        <taxon>Bacteria</taxon>
        <taxon>Bacillati</taxon>
        <taxon>Bacillota</taxon>
        <taxon>Clostridia</taxon>
        <taxon>Peptostreptococcales</taxon>
        <taxon>Natronincolaceae</taxon>
        <taxon>Serpentinicella</taxon>
    </lineage>
</organism>
<name>A0A4R2T888_9FIRM</name>
<evidence type="ECO:0000259" key="1">
    <source>
        <dbReference type="Pfam" id="PF13799"/>
    </source>
</evidence>
<protein>
    <submittedName>
        <fullName evidence="2">Uncharacterized protein DUF4183</fullName>
    </submittedName>
</protein>
<accession>A0A4R2T888</accession>
<dbReference type="RefSeq" id="WP_132849847.1">
    <property type="nucleotide sequence ID" value="NZ_CP058648.1"/>
</dbReference>
<reference evidence="2 3" key="1">
    <citation type="submission" date="2019-03" db="EMBL/GenBank/DDBJ databases">
        <title>Genomic Encyclopedia of Type Strains, Phase IV (KMG-IV): sequencing the most valuable type-strain genomes for metagenomic binning, comparative biology and taxonomic classification.</title>
        <authorList>
            <person name="Goeker M."/>
        </authorList>
    </citation>
    <scope>NUCLEOTIDE SEQUENCE [LARGE SCALE GENOMIC DNA]</scope>
    <source>
        <strain evidence="2 3">DSM 100013</strain>
    </source>
</reference>
<dbReference type="AlphaFoldDB" id="A0A4R2T888"/>
<comment type="caution">
    <text evidence="2">The sequence shown here is derived from an EMBL/GenBank/DDBJ whole genome shotgun (WGS) entry which is preliminary data.</text>
</comment>
<dbReference type="Pfam" id="PF13799">
    <property type="entry name" value="DUF4183"/>
    <property type="match status" value="1"/>
</dbReference>
<dbReference type="InterPro" id="IPR025237">
    <property type="entry name" value="DUF4183"/>
</dbReference>
<dbReference type="EMBL" id="SLYC01000078">
    <property type="protein sequence ID" value="TCP93398.1"/>
    <property type="molecule type" value="Genomic_DNA"/>
</dbReference>
<keyword evidence="3" id="KW-1185">Reference proteome</keyword>
<feature type="domain" description="DUF4183" evidence="1">
    <location>
        <begin position="42"/>
        <end position="105"/>
    </location>
</feature>
<evidence type="ECO:0000313" key="2">
    <source>
        <dbReference type="EMBL" id="TCP93398.1"/>
    </source>
</evidence>
<proteinExistence type="predicted"/>
<dbReference type="OrthoDB" id="2623159at2"/>
<gene>
    <name evidence="2" type="ORF">EDD79_10783</name>
</gene>
<dbReference type="Proteomes" id="UP000295504">
    <property type="component" value="Unassembled WGS sequence"/>
</dbReference>